<gene>
    <name evidence="1" type="ORF">LCGC14_2762670</name>
</gene>
<reference evidence="1" key="1">
    <citation type="journal article" date="2015" name="Nature">
        <title>Complex archaea that bridge the gap between prokaryotes and eukaryotes.</title>
        <authorList>
            <person name="Spang A."/>
            <person name="Saw J.H."/>
            <person name="Jorgensen S.L."/>
            <person name="Zaremba-Niedzwiedzka K."/>
            <person name="Martijn J."/>
            <person name="Lind A.E."/>
            <person name="van Eijk R."/>
            <person name="Schleper C."/>
            <person name="Guy L."/>
            <person name="Ettema T.J."/>
        </authorList>
    </citation>
    <scope>NUCLEOTIDE SEQUENCE</scope>
</reference>
<dbReference type="EMBL" id="LAZR01050819">
    <property type="protein sequence ID" value="KKK86496.1"/>
    <property type="molecule type" value="Genomic_DNA"/>
</dbReference>
<sequence length="305" mass="34927">MGAISEIGNELFNNNAGVALSIDPVRLWMNEVEIMEYVNANYYTYFNRIESISEGWSQEIAAIAIRMQHNIVGPILDDMRIEMDLKIQKMLSLEGNFWQFVINSLGAVYDSTTSTYRIADSGFIGQTKLRLSRLEEQSDPFSDTQLQKLNWLIDNYDNFNKLITDDINYVITEVMNRIEPRIEQMISFQIAPFNKRLVAVEGALNKTQFWFYDMLLDIWAFLAGGSILPIDQIKDTMLTIGEWFIDEIFEITDPLKERIEILEAGGGTGDGLTIFEIIRLIEIELAAIQGFSDSQERRINTMIAG</sequence>
<accession>A0A0F9BQ51</accession>
<feature type="non-terminal residue" evidence="1">
    <location>
        <position position="305"/>
    </location>
</feature>
<protein>
    <submittedName>
        <fullName evidence="1">Uncharacterized protein</fullName>
    </submittedName>
</protein>
<dbReference type="AlphaFoldDB" id="A0A0F9BQ51"/>
<comment type="caution">
    <text evidence="1">The sequence shown here is derived from an EMBL/GenBank/DDBJ whole genome shotgun (WGS) entry which is preliminary data.</text>
</comment>
<organism evidence="1">
    <name type="scientific">marine sediment metagenome</name>
    <dbReference type="NCBI Taxonomy" id="412755"/>
    <lineage>
        <taxon>unclassified sequences</taxon>
        <taxon>metagenomes</taxon>
        <taxon>ecological metagenomes</taxon>
    </lineage>
</organism>
<name>A0A0F9BQ51_9ZZZZ</name>
<evidence type="ECO:0000313" key="1">
    <source>
        <dbReference type="EMBL" id="KKK86496.1"/>
    </source>
</evidence>
<proteinExistence type="predicted"/>